<dbReference type="InterPro" id="IPR041602">
    <property type="entry name" value="Quercetinase_C"/>
</dbReference>
<evidence type="ECO:0000256" key="1">
    <source>
        <dbReference type="ARBA" id="ARBA00008416"/>
    </source>
</evidence>
<gene>
    <name evidence="5" type="ORF">H4K34_00050</name>
</gene>
<dbReference type="Pfam" id="PF17954">
    <property type="entry name" value="Pirin_C_2"/>
    <property type="match status" value="1"/>
</dbReference>
<proteinExistence type="inferred from homology"/>
<dbReference type="InterPro" id="IPR011051">
    <property type="entry name" value="RmlC_Cupin_sf"/>
</dbReference>
<evidence type="ECO:0000313" key="5">
    <source>
        <dbReference type="EMBL" id="QNR24264.1"/>
    </source>
</evidence>
<dbReference type="Pfam" id="PF02678">
    <property type="entry name" value="Pirin"/>
    <property type="match status" value="1"/>
</dbReference>
<accession>A0A7H0VEW6</accession>
<evidence type="ECO:0000256" key="2">
    <source>
        <dbReference type="RuleBase" id="RU003457"/>
    </source>
</evidence>
<comment type="similarity">
    <text evidence="1 2">Belongs to the pirin family.</text>
</comment>
<reference evidence="5 6" key="1">
    <citation type="submission" date="2020-08" db="EMBL/GenBank/DDBJ databases">
        <title>Croceimicrobium hydrocarbonivorans gen. nov., sp. nov., a novel marine bacterium isolated from a bacterial consortium that degrades polyethylene terephthalate.</title>
        <authorList>
            <person name="Liu R."/>
        </authorList>
    </citation>
    <scope>NUCLEOTIDE SEQUENCE [LARGE SCALE GENOMIC DNA]</scope>
    <source>
        <strain evidence="5 6">A20-9</strain>
    </source>
</reference>
<feature type="domain" description="Pirin N-terminal" evidence="3">
    <location>
        <begin position="66"/>
        <end position="173"/>
    </location>
</feature>
<protein>
    <submittedName>
        <fullName evidence="5">Pirin family protein</fullName>
    </submittedName>
</protein>
<organism evidence="5 6">
    <name type="scientific">Croceimicrobium hydrocarbonivorans</name>
    <dbReference type="NCBI Taxonomy" id="2761580"/>
    <lineage>
        <taxon>Bacteria</taxon>
        <taxon>Pseudomonadati</taxon>
        <taxon>Bacteroidota</taxon>
        <taxon>Flavobacteriia</taxon>
        <taxon>Flavobacteriales</taxon>
        <taxon>Owenweeksiaceae</taxon>
        <taxon>Croceimicrobium</taxon>
    </lineage>
</organism>
<name>A0A7H0VEW6_9FLAO</name>
<keyword evidence="6" id="KW-1185">Reference proteome</keyword>
<dbReference type="Proteomes" id="UP000516305">
    <property type="component" value="Chromosome"/>
</dbReference>
<dbReference type="InterPro" id="IPR003829">
    <property type="entry name" value="Pirin_N_dom"/>
</dbReference>
<feature type="domain" description="Quercetin 2,3-dioxygenase C-terminal cupin" evidence="4">
    <location>
        <begin position="201"/>
        <end position="287"/>
    </location>
</feature>
<dbReference type="InterPro" id="IPR014710">
    <property type="entry name" value="RmlC-like_jellyroll"/>
</dbReference>
<evidence type="ECO:0000259" key="3">
    <source>
        <dbReference type="Pfam" id="PF02678"/>
    </source>
</evidence>
<dbReference type="KEGG" id="chyd:H4K34_00050"/>
<evidence type="ECO:0000259" key="4">
    <source>
        <dbReference type="Pfam" id="PF17954"/>
    </source>
</evidence>
<dbReference type="CDD" id="cd02910">
    <property type="entry name" value="cupin_Yhhw_N"/>
    <property type="match status" value="1"/>
</dbReference>
<dbReference type="InterPro" id="IPR012093">
    <property type="entry name" value="Pirin"/>
</dbReference>
<dbReference type="Gene3D" id="2.60.120.10">
    <property type="entry name" value="Jelly Rolls"/>
    <property type="match status" value="2"/>
</dbReference>
<dbReference type="AlphaFoldDB" id="A0A7H0VEW6"/>
<evidence type="ECO:0000313" key="6">
    <source>
        <dbReference type="Proteomes" id="UP000516305"/>
    </source>
</evidence>
<dbReference type="EMBL" id="CP060139">
    <property type="protein sequence ID" value="QNR24264.1"/>
    <property type="molecule type" value="Genomic_DNA"/>
</dbReference>
<dbReference type="PANTHER" id="PTHR43212:SF3">
    <property type="entry name" value="QUERCETIN 2,3-DIOXYGENASE"/>
    <property type="match status" value="1"/>
</dbReference>
<dbReference type="PANTHER" id="PTHR43212">
    <property type="entry name" value="QUERCETIN 2,3-DIOXYGENASE"/>
    <property type="match status" value="1"/>
</dbReference>
<sequence>MKRSKFLKSSVLGLASLSMIRLKTEDQISEKSTNLIDPNLGFNHLPNPKTYPMKNSLLIKADSRGHANHGWLDTNHTFSFANYYNPERMHFGVLRVINDDYIAAGAGFGTHPHENMEIITIPFEGDLEHKDSMGHKEVIKHGDVQVMSAGTGIYHSEYNANKDKAVKLFQIWVFPDKRNVEPRYDQITLDTSKMKNQFMQILSPNPEDDGVWIHQNAWFDMGDFEAGKKLNHKLRAPQSNGVYAMVVDGKFKINGQELEYRDGLGLWEINEIEIESLEKGRLLLMEVPMQLN</sequence>
<dbReference type="SUPFAM" id="SSF51182">
    <property type="entry name" value="RmlC-like cupins"/>
    <property type="match status" value="1"/>
</dbReference>